<keyword evidence="1" id="KW-0812">Transmembrane</keyword>
<dbReference type="EMBL" id="VOBR01000015">
    <property type="protein sequence ID" value="TWP49597.1"/>
    <property type="molecule type" value="Genomic_DNA"/>
</dbReference>
<proteinExistence type="predicted"/>
<feature type="transmembrane region" description="Helical" evidence="1">
    <location>
        <begin position="17"/>
        <end position="36"/>
    </location>
</feature>
<comment type="caution">
    <text evidence="2">The sequence shown here is derived from an EMBL/GenBank/DDBJ whole genome shotgun (WGS) entry which is preliminary data.</text>
</comment>
<sequence length="205" mass="21877">MQQPGPEQQTQLTRKPLWIAIALIGFLGVAGFGIFYSVDGGWGAVGLPLAIGGLVLLPIAIVMMRPKSALFWAAFLLGLGLLGASLIGAPSAWHTVFGTRTTCEVTEHHYSSSRSGSPSYHHTLRCAGRTLQYTDRARNIGETGEKVDMIVDRTGAIQPITPSTLSTAKVLAFAGTALSQLLILVLALTMPRLNKHARSARKVTT</sequence>
<feature type="transmembrane region" description="Helical" evidence="1">
    <location>
        <begin position="42"/>
        <end position="62"/>
    </location>
</feature>
<evidence type="ECO:0000313" key="3">
    <source>
        <dbReference type="Proteomes" id="UP000316639"/>
    </source>
</evidence>
<protein>
    <submittedName>
        <fullName evidence="2">Uncharacterized protein</fullName>
    </submittedName>
</protein>
<dbReference type="AlphaFoldDB" id="A0A563EQB6"/>
<dbReference type="Proteomes" id="UP000316639">
    <property type="component" value="Unassembled WGS sequence"/>
</dbReference>
<name>A0A563EQB6_9PSEU</name>
<feature type="transmembrane region" description="Helical" evidence="1">
    <location>
        <begin position="69"/>
        <end position="89"/>
    </location>
</feature>
<organism evidence="2 3">
    <name type="scientific">Lentzea tibetensis</name>
    <dbReference type="NCBI Taxonomy" id="2591470"/>
    <lineage>
        <taxon>Bacteria</taxon>
        <taxon>Bacillati</taxon>
        <taxon>Actinomycetota</taxon>
        <taxon>Actinomycetes</taxon>
        <taxon>Pseudonocardiales</taxon>
        <taxon>Pseudonocardiaceae</taxon>
        <taxon>Lentzea</taxon>
    </lineage>
</organism>
<dbReference type="RefSeq" id="WP_146354594.1">
    <property type="nucleotide sequence ID" value="NZ_VOBR01000015.1"/>
</dbReference>
<evidence type="ECO:0000256" key="1">
    <source>
        <dbReference type="SAM" id="Phobius"/>
    </source>
</evidence>
<keyword evidence="1" id="KW-0472">Membrane</keyword>
<evidence type="ECO:0000313" key="2">
    <source>
        <dbReference type="EMBL" id="TWP49597.1"/>
    </source>
</evidence>
<feature type="transmembrane region" description="Helical" evidence="1">
    <location>
        <begin position="170"/>
        <end position="189"/>
    </location>
</feature>
<reference evidence="2 3" key="1">
    <citation type="submission" date="2019-07" db="EMBL/GenBank/DDBJ databases">
        <title>Lentzea xizangensis sp. nov., isolated from Qinghai-Tibetan Plateau Soils.</title>
        <authorList>
            <person name="Huang J."/>
        </authorList>
    </citation>
    <scope>NUCLEOTIDE SEQUENCE [LARGE SCALE GENOMIC DNA]</scope>
    <source>
        <strain evidence="2 3">FXJ1.1311</strain>
    </source>
</reference>
<keyword evidence="3" id="KW-1185">Reference proteome</keyword>
<gene>
    <name evidence="2" type="ORF">FKR81_24020</name>
</gene>
<accession>A0A563EQB6</accession>
<keyword evidence="1" id="KW-1133">Transmembrane helix</keyword>